<protein>
    <recommendedName>
        <fullName evidence="8">5-hydroxyisourate hydrolase</fullName>
        <shortName evidence="8">HIU hydrolase</shortName>
        <shortName evidence="8">HIUHase</shortName>
        <ecNumber evidence="8">3.5.2.17</ecNumber>
    </recommendedName>
</protein>
<dbReference type="NCBIfam" id="TIGR02962">
    <property type="entry name" value="hdxy_isourate"/>
    <property type="match status" value="1"/>
</dbReference>
<evidence type="ECO:0000256" key="7">
    <source>
        <dbReference type="PIRSR" id="PIRSR600895-51"/>
    </source>
</evidence>
<sequence>MKKNFIFLFLLFFFSLIGMAQGKNYQLSSHILDINVGKPAAGVKITLSKQDQSGAWVKVEERITDENGRVKDFLEENTDGSGGSNVGIYKLTYHVASYFEALGQASFYPFIEVVFEIKDGAHYHVPITLSPYGYSTYRGS</sequence>
<dbReference type="PROSITE" id="PS00769">
    <property type="entry name" value="TRANSTHYRETIN_2"/>
    <property type="match status" value="1"/>
</dbReference>
<dbReference type="AlphaFoldDB" id="A0A9E2L4L6"/>
<gene>
    <name evidence="11" type="primary">uraH</name>
    <name evidence="11" type="ORF">H9789_03075</name>
</gene>
<dbReference type="EC" id="3.5.2.17" evidence="8"/>
<dbReference type="SMART" id="SM00095">
    <property type="entry name" value="TR_THY"/>
    <property type="match status" value="1"/>
</dbReference>
<dbReference type="CDD" id="cd05822">
    <property type="entry name" value="TLP_HIUase"/>
    <property type="match status" value="1"/>
</dbReference>
<evidence type="ECO:0000256" key="4">
    <source>
        <dbReference type="ARBA" id="ARBA00011881"/>
    </source>
</evidence>
<keyword evidence="5 8" id="KW-0659">Purine metabolism</keyword>
<feature type="chain" id="PRO_5039525938" description="5-hydroxyisourate hydrolase" evidence="9">
    <location>
        <begin position="21"/>
        <end position="140"/>
    </location>
</feature>
<dbReference type="Pfam" id="PF00576">
    <property type="entry name" value="Transthyretin"/>
    <property type="match status" value="1"/>
</dbReference>
<dbReference type="Gene3D" id="2.60.40.180">
    <property type="entry name" value="Transthyretin/hydroxyisourate hydrolase domain"/>
    <property type="match status" value="1"/>
</dbReference>
<evidence type="ECO:0000313" key="12">
    <source>
        <dbReference type="Proteomes" id="UP000823865"/>
    </source>
</evidence>
<comment type="subunit">
    <text evidence="4 8">Homotetramer.</text>
</comment>
<organism evidence="11 12">
    <name type="scientific">Candidatus Paraprevotella stercoravium</name>
    <dbReference type="NCBI Taxonomy" id="2838725"/>
    <lineage>
        <taxon>Bacteria</taxon>
        <taxon>Pseudomonadati</taxon>
        <taxon>Bacteroidota</taxon>
        <taxon>Bacteroidia</taxon>
        <taxon>Bacteroidales</taxon>
        <taxon>Prevotellaceae</taxon>
        <taxon>Paraprevotella</taxon>
    </lineage>
</organism>
<name>A0A9E2L4L6_9BACT</name>
<reference evidence="11" key="1">
    <citation type="journal article" date="2021" name="PeerJ">
        <title>Extensive microbial diversity within the chicken gut microbiome revealed by metagenomics and culture.</title>
        <authorList>
            <person name="Gilroy R."/>
            <person name="Ravi A."/>
            <person name="Getino M."/>
            <person name="Pursley I."/>
            <person name="Horton D.L."/>
            <person name="Alikhan N.F."/>
            <person name="Baker D."/>
            <person name="Gharbi K."/>
            <person name="Hall N."/>
            <person name="Watson M."/>
            <person name="Adriaenssens E.M."/>
            <person name="Foster-Nyarko E."/>
            <person name="Jarju S."/>
            <person name="Secka A."/>
            <person name="Antonio M."/>
            <person name="Oren A."/>
            <person name="Chaudhuri R.R."/>
            <person name="La Ragione R."/>
            <person name="Hildebrand F."/>
            <person name="Pallen M.J."/>
        </authorList>
    </citation>
    <scope>NUCLEOTIDE SEQUENCE</scope>
    <source>
        <strain evidence="11">G3-2149</strain>
    </source>
</reference>
<dbReference type="InterPro" id="IPR023416">
    <property type="entry name" value="Transthyretin/HIU_hydrolase_d"/>
</dbReference>
<dbReference type="GO" id="GO:0033971">
    <property type="term" value="F:hydroxyisourate hydrolase activity"/>
    <property type="evidence" value="ECO:0007669"/>
    <property type="project" value="UniProtKB-EC"/>
</dbReference>
<dbReference type="PANTHER" id="PTHR10395">
    <property type="entry name" value="URICASE AND TRANSTHYRETIN-RELATED"/>
    <property type="match status" value="1"/>
</dbReference>
<evidence type="ECO:0000256" key="9">
    <source>
        <dbReference type="SAM" id="SignalP"/>
    </source>
</evidence>
<dbReference type="InterPro" id="IPR023419">
    <property type="entry name" value="Transthyretin_CS"/>
</dbReference>
<evidence type="ECO:0000313" key="11">
    <source>
        <dbReference type="EMBL" id="MBU3852807.1"/>
    </source>
</evidence>
<dbReference type="PANTHER" id="PTHR10395:SF7">
    <property type="entry name" value="5-HYDROXYISOURATE HYDROLASE"/>
    <property type="match status" value="1"/>
</dbReference>
<evidence type="ECO:0000259" key="10">
    <source>
        <dbReference type="SMART" id="SM00095"/>
    </source>
</evidence>
<dbReference type="Proteomes" id="UP000823865">
    <property type="component" value="Unassembled WGS sequence"/>
</dbReference>
<dbReference type="InterPro" id="IPR014306">
    <property type="entry name" value="Hydroxyisourate_hydrolase"/>
</dbReference>
<dbReference type="SUPFAM" id="SSF49472">
    <property type="entry name" value="Transthyretin (synonym: prealbumin)"/>
    <property type="match status" value="1"/>
</dbReference>
<evidence type="ECO:0000256" key="1">
    <source>
        <dbReference type="ARBA" id="ARBA00001043"/>
    </source>
</evidence>
<dbReference type="InterPro" id="IPR000895">
    <property type="entry name" value="Transthyretin/HIU_hydrolase"/>
</dbReference>
<dbReference type="InterPro" id="IPR036817">
    <property type="entry name" value="Transthyretin/HIU_hydrolase_sf"/>
</dbReference>
<dbReference type="InterPro" id="IPR023418">
    <property type="entry name" value="Thyroxine_BS"/>
</dbReference>
<comment type="catalytic activity">
    <reaction evidence="1 8">
        <text>5-hydroxyisourate + H2O = 5-hydroxy-2-oxo-4-ureido-2,5-dihydro-1H-imidazole-5-carboxylate + H(+)</text>
        <dbReference type="Rhea" id="RHEA:23736"/>
        <dbReference type="ChEBI" id="CHEBI:15377"/>
        <dbReference type="ChEBI" id="CHEBI:15378"/>
        <dbReference type="ChEBI" id="CHEBI:18072"/>
        <dbReference type="ChEBI" id="CHEBI:58639"/>
        <dbReference type="EC" id="3.5.2.17"/>
    </reaction>
</comment>
<keyword evidence="9" id="KW-0732">Signal</keyword>
<evidence type="ECO:0000256" key="6">
    <source>
        <dbReference type="ARBA" id="ARBA00022801"/>
    </source>
</evidence>
<feature type="binding site" evidence="7">
    <location>
        <position position="137"/>
    </location>
    <ligand>
        <name>substrate</name>
    </ligand>
</feature>
<proteinExistence type="inferred from homology"/>
<evidence type="ECO:0000256" key="8">
    <source>
        <dbReference type="RuleBase" id="RU361270"/>
    </source>
</evidence>
<keyword evidence="6 8" id="KW-0378">Hydrolase</keyword>
<dbReference type="PROSITE" id="PS00768">
    <property type="entry name" value="TRANSTHYRETIN_1"/>
    <property type="match status" value="1"/>
</dbReference>
<reference evidence="11" key="2">
    <citation type="submission" date="2021-04" db="EMBL/GenBank/DDBJ databases">
        <authorList>
            <person name="Gilroy R."/>
        </authorList>
    </citation>
    <scope>NUCLEOTIDE SEQUENCE</scope>
    <source>
        <strain evidence="11">G3-2149</strain>
    </source>
</reference>
<feature type="domain" description="Transthyretin/hydroxyisourate hydrolase" evidence="10">
    <location>
        <begin position="22"/>
        <end position="139"/>
    </location>
</feature>
<evidence type="ECO:0000256" key="5">
    <source>
        <dbReference type="ARBA" id="ARBA00022631"/>
    </source>
</evidence>
<evidence type="ECO:0000256" key="2">
    <source>
        <dbReference type="ARBA" id="ARBA00002704"/>
    </source>
</evidence>
<comment type="caution">
    <text evidence="11">The sequence shown here is derived from an EMBL/GenBank/DDBJ whole genome shotgun (WGS) entry which is preliminary data.</text>
</comment>
<evidence type="ECO:0000256" key="3">
    <source>
        <dbReference type="ARBA" id="ARBA00009850"/>
    </source>
</evidence>
<accession>A0A9E2L4L6</accession>
<feature type="binding site" evidence="7">
    <location>
        <position position="30"/>
    </location>
    <ligand>
        <name>substrate</name>
    </ligand>
</feature>
<dbReference type="EMBL" id="JAHLFU010000057">
    <property type="protein sequence ID" value="MBU3852807.1"/>
    <property type="molecule type" value="Genomic_DNA"/>
</dbReference>
<comment type="function">
    <text evidence="2">Catalyzes the hydrolysis of 5-hydroxyisourate (HIU) to 2-oxo-4-hydroxy-4-carboxy-5-ureidoimidazoline (OHCU).</text>
</comment>
<dbReference type="PRINTS" id="PR00189">
    <property type="entry name" value="TRNSTHYRETIN"/>
</dbReference>
<feature type="signal peptide" evidence="9">
    <location>
        <begin position="1"/>
        <end position="20"/>
    </location>
</feature>
<comment type="similarity">
    <text evidence="3 8">Belongs to the transthyretin family. 5-hydroxyisourate hydrolase subfamily.</text>
</comment>
<dbReference type="GO" id="GO:0006144">
    <property type="term" value="P:purine nucleobase metabolic process"/>
    <property type="evidence" value="ECO:0007669"/>
    <property type="project" value="UniProtKB-KW"/>
</dbReference>
<feature type="binding site" evidence="7">
    <location>
        <position position="69"/>
    </location>
    <ligand>
        <name>substrate</name>
    </ligand>
</feature>